<feature type="region of interest" description="Disordered" evidence="1">
    <location>
        <begin position="490"/>
        <end position="548"/>
    </location>
</feature>
<feature type="region of interest" description="Disordered" evidence="1">
    <location>
        <begin position="189"/>
        <end position="222"/>
    </location>
</feature>
<keyword evidence="3" id="KW-1185">Reference proteome</keyword>
<name>A0AAD9L1K6_RIDPI</name>
<reference evidence="2" key="1">
    <citation type="journal article" date="2023" name="Mol. Biol. Evol.">
        <title>Third-Generation Sequencing Reveals the Adaptive Role of the Epigenome in Three Deep-Sea Polychaetes.</title>
        <authorList>
            <person name="Perez M."/>
            <person name="Aroh O."/>
            <person name="Sun Y."/>
            <person name="Lan Y."/>
            <person name="Juniper S.K."/>
            <person name="Young C.R."/>
            <person name="Angers B."/>
            <person name="Qian P.Y."/>
        </authorList>
    </citation>
    <scope>NUCLEOTIDE SEQUENCE</scope>
    <source>
        <strain evidence="2">R07B-5</strain>
    </source>
</reference>
<feature type="compositionally biased region" description="Acidic residues" evidence="1">
    <location>
        <begin position="47"/>
        <end position="57"/>
    </location>
</feature>
<feature type="compositionally biased region" description="Polar residues" evidence="1">
    <location>
        <begin position="204"/>
        <end position="216"/>
    </location>
</feature>
<feature type="region of interest" description="Disordered" evidence="1">
    <location>
        <begin position="30"/>
        <end position="60"/>
    </location>
</feature>
<protein>
    <submittedName>
        <fullName evidence="2">Uncharacterized protein</fullName>
    </submittedName>
</protein>
<dbReference type="Proteomes" id="UP001209878">
    <property type="component" value="Unassembled WGS sequence"/>
</dbReference>
<dbReference type="EMBL" id="JAODUO010000392">
    <property type="protein sequence ID" value="KAK2181542.1"/>
    <property type="molecule type" value="Genomic_DNA"/>
</dbReference>
<evidence type="ECO:0000256" key="1">
    <source>
        <dbReference type="SAM" id="MobiDB-lite"/>
    </source>
</evidence>
<sequence>MDSIGKMHFGEFNPLDVLAAAASLQSAQLPDAEPQNNGADNMCQDVEATDDDDTADDTDVHNSDIHVAVPTDVTIESETVNNNAASKNNCAEFGVSSKVNIVPVLNDNANNMGRKQSALNVIHVVDGHSDAGDTMAAASDVNSAVTLQVDSGKRTLTTTPLKAIALQTSIGRFARMITDHSYTFLHRHTDGSRTKTDEDEGYCSRSSLDSPGQGSRSDSDVWDQDVFDQRDGESKDTLSCRISRQNSTKRDTVTPVGLLSPPAPCGVGDSLNPMPVVMVINGCKVVQDSKGSIGCDGLSTHGLGKMAGKLFNGDSLAQEGTCSTGVTCDNPVTLEVHSSMDSTQHEKSGTEDINMTVQHEHVQSCVTTPSVQDAASKTEHPQEVGVVDADKTTNCHMQSGCNQNSSEQEEHDCIALENTVCAESGVDVQQFSVVESMDCGGDKNSELPQASVHLGPRIASTINVQQPGDRLTVGDNDLAASVDNRNANDIAGDTQLSGPVINLPRLQSPVNTGEVTDRNETHFVDGDTDCSCTNESSEEASMPGTSEKLLDVPGNGYSVGTISHDVIKSESQETVEHSKVETQDEDTLVVHRNDSTHSSAVPETQKAEPVSETVTGSEVTEAVIGSVCGDTSNVTEAGAESDCGDTLDCDGKGPKNTLRRYLSCDRFCN</sequence>
<organism evidence="2 3">
    <name type="scientific">Ridgeia piscesae</name>
    <name type="common">Tubeworm</name>
    <dbReference type="NCBI Taxonomy" id="27915"/>
    <lineage>
        <taxon>Eukaryota</taxon>
        <taxon>Metazoa</taxon>
        <taxon>Spiralia</taxon>
        <taxon>Lophotrochozoa</taxon>
        <taxon>Annelida</taxon>
        <taxon>Polychaeta</taxon>
        <taxon>Sedentaria</taxon>
        <taxon>Canalipalpata</taxon>
        <taxon>Sabellida</taxon>
        <taxon>Siboglinidae</taxon>
        <taxon>Ridgeia</taxon>
    </lineage>
</organism>
<feature type="region of interest" description="Disordered" evidence="1">
    <location>
        <begin position="594"/>
        <end position="616"/>
    </location>
</feature>
<feature type="compositionally biased region" description="Basic and acidic residues" evidence="1">
    <location>
        <begin position="515"/>
        <end position="525"/>
    </location>
</feature>
<evidence type="ECO:0000313" key="2">
    <source>
        <dbReference type="EMBL" id="KAK2181542.1"/>
    </source>
</evidence>
<evidence type="ECO:0000313" key="3">
    <source>
        <dbReference type="Proteomes" id="UP001209878"/>
    </source>
</evidence>
<comment type="caution">
    <text evidence="2">The sequence shown here is derived from an EMBL/GenBank/DDBJ whole genome shotgun (WGS) entry which is preliminary data.</text>
</comment>
<gene>
    <name evidence="2" type="ORF">NP493_393g01042</name>
</gene>
<proteinExistence type="predicted"/>
<dbReference type="AlphaFoldDB" id="A0AAD9L1K6"/>
<accession>A0AAD9L1K6</accession>